<evidence type="ECO:0000256" key="8">
    <source>
        <dbReference type="SAM" id="Phobius"/>
    </source>
</evidence>
<feature type="transmembrane region" description="Helical" evidence="8">
    <location>
        <begin position="344"/>
        <end position="362"/>
    </location>
</feature>
<dbReference type="NCBIfam" id="NF008272">
    <property type="entry name" value="PRK11049.1"/>
    <property type="match status" value="1"/>
</dbReference>
<feature type="domain" description="Amino acid permease/ SLC12A" evidence="9">
    <location>
        <begin position="25"/>
        <end position="461"/>
    </location>
</feature>
<comment type="caution">
    <text evidence="10">The sequence shown here is derived from an EMBL/GenBank/DDBJ whole genome shotgun (WGS) entry which is preliminary data.</text>
</comment>
<keyword evidence="5" id="KW-0029">Amino-acid transport</keyword>
<evidence type="ECO:0000256" key="2">
    <source>
        <dbReference type="ARBA" id="ARBA00022448"/>
    </source>
</evidence>
<dbReference type="Proteomes" id="UP000639051">
    <property type="component" value="Unassembled WGS sequence"/>
</dbReference>
<feature type="transmembrane region" description="Helical" evidence="8">
    <location>
        <begin position="49"/>
        <end position="69"/>
    </location>
</feature>
<keyword evidence="7 8" id="KW-0472">Membrane</keyword>
<proteinExistence type="predicted"/>
<keyword evidence="2" id="KW-0813">Transport</keyword>
<dbReference type="PROSITE" id="PS00218">
    <property type="entry name" value="AMINO_ACID_PERMEASE_1"/>
    <property type="match status" value="1"/>
</dbReference>
<dbReference type="PIRSF" id="PIRSF006060">
    <property type="entry name" value="AA_transporter"/>
    <property type="match status" value="1"/>
</dbReference>
<evidence type="ECO:0000256" key="7">
    <source>
        <dbReference type="ARBA" id="ARBA00023136"/>
    </source>
</evidence>
<gene>
    <name evidence="10" type="primary">cycA</name>
    <name evidence="10" type="synonym">dagA</name>
    <name evidence="10" type="ORF">JJE72_10660</name>
</gene>
<accession>A0ABS1K3U5</accession>
<feature type="transmembrane region" description="Helical" evidence="8">
    <location>
        <begin position="280"/>
        <end position="301"/>
    </location>
</feature>
<feature type="transmembrane region" description="Helical" evidence="8">
    <location>
        <begin position="208"/>
        <end position="228"/>
    </location>
</feature>
<evidence type="ECO:0000313" key="11">
    <source>
        <dbReference type="Proteomes" id="UP000639051"/>
    </source>
</evidence>
<evidence type="ECO:0000256" key="6">
    <source>
        <dbReference type="ARBA" id="ARBA00022989"/>
    </source>
</evidence>
<reference evidence="10 11" key="1">
    <citation type="submission" date="2021-01" db="EMBL/GenBank/DDBJ databases">
        <title>Genome public.</title>
        <authorList>
            <person name="Liu C."/>
            <person name="Sun Q."/>
        </authorList>
    </citation>
    <scope>NUCLEOTIDE SEQUENCE [LARGE SCALE GENOMIC DNA]</scope>
    <source>
        <strain evidence="10 11">JC656</strain>
    </source>
</reference>
<dbReference type="InterPro" id="IPR004841">
    <property type="entry name" value="AA-permease/SLC12A_dom"/>
</dbReference>
<protein>
    <submittedName>
        <fullName evidence="10">D-serine/D-alanine/glycine transporter</fullName>
    </submittedName>
</protein>
<comment type="subcellular location">
    <subcellularLocation>
        <location evidence="1">Cell membrane</location>
        <topology evidence="1">Multi-pass membrane protein</topology>
    </subcellularLocation>
</comment>
<feature type="transmembrane region" description="Helical" evidence="8">
    <location>
        <begin position="436"/>
        <end position="457"/>
    </location>
</feature>
<name>A0ABS1K3U5_9MICC</name>
<evidence type="ECO:0000256" key="5">
    <source>
        <dbReference type="ARBA" id="ARBA00022970"/>
    </source>
</evidence>
<dbReference type="EMBL" id="JAERRC010000024">
    <property type="protein sequence ID" value="MBL0705967.1"/>
    <property type="molecule type" value="Genomic_DNA"/>
</dbReference>
<organism evidence="10 11">
    <name type="scientific">Sinomonas cellulolyticus</name>
    <dbReference type="NCBI Taxonomy" id="2801916"/>
    <lineage>
        <taxon>Bacteria</taxon>
        <taxon>Bacillati</taxon>
        <taxon>Actinomycetota</taxon>
        <taxon>Actinomycetes</taxon>
        <taxon>Micrococcales</taxon>
        <taxon>Micrococcaceae</taxon>
        <taxon>Sinomonas</taxon>
    </lineage>
</organism>
<evidence type="ECO:0000259" key="9">
    <source>
        <dbReference type="Pfam" id="PF00324"/>
    </source>
</evidence>
<dbReference type="RefSeq" id="WP_189692504.1">
    <property type="nucleotide sequence ID" value="NZ_BNCM01000002.1"/>
</dbReference>
<evidence type="ECO:0000313" key="10">
    <source>
        <dbReference type="EMBL" id="MBL0705967.1"/>
    </source>
</evidence>
<keyword evidence="6 8" id="KW-1133">Transmembrane helix</keyword>
<dbReference type="Gene3D" id="1.20.1740.10">
    <property type="entry name" value="Amino acid/polyamine transporter I"/>
    <property type="match status" value="1"/>
</dbReference>
<keyword evidence="4 8" id="KW-0812">Transmembrane</keyword>
<feature type="transmembrane region" description="Helical" evidence="8">
    <location>
        <begin position="26"/>
        <end position="43"/>
    </location>
</feature>
<dbReference type="PANTHER" id="PTHR43495:SF2">
    <property type="entry name" value="D-SERINE_D-ALANINE_GLYCINE TRANSPORTER"/>
    <property type="match status" value="1"/>
</dbReference>
<dbReference type="PANTHER" id="PTHR43495">
    <property type="entry name" value="GABA PERMEASE"/>
    <property type="match status" value="1"/>
</dbReference>
<evidence type="ECO:0000256" key="3">
    <source>
        <dbReference type="ARBA" id="ARBA00022475"/>
    </source>
</evidence>
<dbReference type="Pfam" id="PF00324">
    <property type="entry name" value="AA_permease"/>
    <property type="match status" value="1"/>
</dbReference>
<evidence type="ECO:0000256" key="1">
    <source>
        <dbReference type="ARBA" id="ARBA00004651"/>
    </source>
</evidence>
<feature type="transmembrane region" description="Helical" evidence="8">
    <location>
        <begin position="406"/>
        <end position="430"/>
    </location>
</feature>
<keyword evidence="3" id="KW-1003">Cell membrane</keyword>
<dbReference type="InterPro" id="IPR004840">
    <property type="entry name" value="Amino_acid_permease_CS"/>
</dbReference>
<sequence length="496" mass="54051">MTTNPPGTALNEAQPHLDRQLSNRHIQLIAIGGAIGTGLFMGSGKTISAAGPSVIFVYMIIGFMLFFVMRAMGELLLSNLHYKSFGDFAADLLGPWAGFFTGWTYWFCWVVTGIADVVAIAGYAQELIPGIPVWVPGLITIAILLLLNLTAVRAFGETEFWFALIKIVAIVALIITGLVMIFTGFSSDSGPAAFTNLWSHGGFFPHEFMGFVAGFQIAVFAFVGIELVGTTAAEAKDPEKNLPKAINSIPIRVLLFYVGALVILMSVIPWTQFAAGHSPFIAMFSLAGLGAAATIVNLVVLTSAMSSANSGIYSTSRMVYGLAQEGDAPAVFSRLSRRRVPQNALFLSCVLLLSGIVLLYAGQDIGKAFDMVTTVSAVCFIFVWSIILVSYLVFRRRRQRAHEESVFKMPGGVPMVWVVFAFFVFVLWTLTTQPDTFLALAVTPVWFIVLGIAWAVMRRRPAHVARYEAFRRDLAEEAALEEAARKESARTADRAQ</sequence>
<feature type="transmembrane region" description="Helical" evidence="8">
    <location>
        <begin position="249"/>
        <end position="268"/>
    </location>
</feature>
<feature type="transmembrane region" description="Helical" evidence="8">
    <location>
        <begin position="131"/>
        <end position="149"/>
    </location>
</feature>
<feature type="transmembrane region" description="Helical" evidence="8">
    <location>
        <begin position="103"/>
        <end position="125"/>
    </location>
</feature>
<feature type="transmembrane region" description="Helical" evidence="8">
    <location>
        <begin position="374"/>
        <end position="394"/>
    </location>
</feature>
<feature type="transmembrane region" description="Helical" evidence="8">
    <location>
        <begin position="161"/>
        <end position="185"/>
    </location>
</feature>
<evidence type="ECO:0000256" key="4">
    <source>
        <dbReference type="ARBA" id="ARBA00022692"/>
    </source>
</evidence>
<keyword evidence="11" id="KW-1185">Reference proteome</keyword>